<sequence length="41" mass="4566">MARPKLPNPDSIFSVIDKAGKFWAYSFIHLFLTSVATPISV</sequence>
<gene>
    <name evidence="1" type="ORF">S12H4_21537</name>
</gene>
<proteinExistence type="predicted"/>
<accession>X1T8Z8</accession>
<protein>
    <submittedName>
        <fullName evidence="1">Uncharacterized protein</fullName>
    </submittedName>
</protein>
<dbReference type="EMBL" id="BARW01011087">
    <property type="protein sequence ID" value="GAI83990.1"/>
    <property type="molecule type" value="Genomic_DNA"/>
</dbReference>
<feature type="non-terminal residue" evidence="1">
    <location>
        <position position="41"/>
    </location>
</feature>
<organism evidence="1">
    <name type="scientific">marine sediment metagenome</name>
    <dbReference type="NCBI Taxonomy" id="412755"/>
    <lineage>
        <taxon>unclassified sequences</taxon>
        <taxon>metagenomes</taxon>
        <taxon>ecological metagenomes</taxon>
    </lineage>
</organism>
<reference evidence="1" key="1">
    <citation type="journal article" date="2014" name="Front. Microbiol.">
        <title>High frequency of phylogenetically diverse reductive dehalogenase-homologous genes in deep subseafloor sedimentary metagenomes.</title>
        <authorList>
            <person name="Kawai M."/>
            <person name="Futagami T."/>
            <person name="Toyoda A."/>
            <person name="Takaki Y."/>
            <person name="Nishi S."/>
            <person name="Hori S."/>
            <person name="Arai W."/>
            <person name="Tsubouchi T."/>
            <person name="Morono Y."/>
            <person name="Uchiyama I."/>
            <person name="Ito T."/>
            <person name="Fujiyama A."/>
            <person name="Inagaki F."/>
            <person name="Takami H."/>
        </authorList>
    </citation>
    <scope>NUCLEOTIDE SEQUENCE</scope>
    <source>
        <strain evidence="1">Expedition CK06-06</strain>
    </source>
</reference>
<name>X1T8Z8_9ZZZZ</name>
<dbReference type="AlphaFoldDB" id="X1T8Z8"/>
<comment type="caution">
    <text evidence="1">The sequence shown here is derived from an EMBL/GenBank/DDBJ whole genome shotgun (WGS) entry which is preliminary data.</text>
</comment>
<evidence type="ECO:0000313" key="1">
    <source>
        <dbReference type="EMBL" id="GAI83990.1"/>
    </source>
</evidence>